<dbReference type="PANTHER" id="PTHR43194:SF2">
    <property type="entry name" value="PEROXISOMAL MEMBRANE PROTEIN LPX1"/>
    <property type="match status" value="1"/>
</dbReference>
<name>A0A2V1HZ43_9MICO</name>
<keyword evidence="2" id="KW-0378">Hydrolase</keyword>
<dbReference type="EMBL" id="QEOP01000001">
    <property type="protein sequence ID" value="PVZ96227.1"/>
    <property type="molecule type" value="Genomic_DNA"/>
</dbReference>
<dbReference type="Gene3D" id="3.40.50.1820">
    <property type="entry name" value="alpha/beta hydrolase"/>
    <property type="match status" value="1"/>
</dbReference>
<reference evidence="2 3" key="1">
    <citation type="submission" date="2018-05" db="EMBL/GenBank/DDBJ databases">
        <title>Amnibacterium sp. M8JJ-5, whole genome shotgun sequence.</title>
        <authorList>
            <person name="Tuo L."/>
        </authorList>
    </citation>
    <scope>NUCLEOTIDE SEQUENCE [LARGE SCALE GENOMIC DNA]</scope>
    <source>
        <strain evidence="2 3">M8JJ-5</strain>
    </source>
</reference>
<dbReference type="Pfam" id="PF12697">
    <property type="entry name" value="Abhydrolase_6"/>
    <property type="match status" value="1"/>
</dbReference>
<dbReference type="AlphaFoldDB" id="A0A2V1HZ43"/>
<keyword evidence="3" id="KW-1185">Reference proteome</keyword>
<dbReference type="InterPro" id="IPR000639">
    <property type="entry name" value="Epox_hydrolase-like"/>
</dbReference>
<dbReference type="OrthoDB" id="3771266at2"/>
<dbReference type="InterPro" id="IPR000073">
    <property type="entry name" value="AB_hydrolase_1"/>
</dbReference>
<sequence>MRLDGSYERDGCVLRFADSGGRGPAVILSHGAGADHVTFERQFDALVAAGHRAVLWDLRGHGLSRPSTGAITSDAYLDDLFGLIDFLRLDRPALAGHSLGGNLSQEAVCRRPNAFRALAVLDSTWNAGSLSRFESVALAAAAPSLALVPARTLPRLMAGVSAVTASARADALRAFSMLSKAEFIAIWRATVGFVRPDSGYTTPIPLLLVVGAEDGTGNIASAMRRWAEEEGVPLSVARDAGHFVTLDAPEVVDDLLLEFFGRVLR</sequence>
<feature type="domain" description="AB hydrolase-1" evidence="1">
    <location>
        <begin position="26"/>
        <end position="253"/>
    </location>
</feature>
<dbReference type="InterPro" id="IPR050228">
    <property type="entry name" value="Carboxylesterase_BioH"/>
</dbReference>
<dbReference type="GO" id="GO:0016787">
    <property type="term" value="F:hydrolase activity"/>
    <property type="evidence" value="ECO:0007669"/>
    <property type="project" value="UniProtKB-KW"/>
</dbReference>
<protein>
    <submittedName>
        <fullName evidence="2">Alpha/beta hydrolase</fullName>
    </submittedName>
</protein>
<dbReference type="PRINTS" id="PR00412">
    <property type="entry name" value="EPOXHYDRLASE"/>
</dbReference>
<dbReference type="SUPFAM" id="SSF53474">
    <property type="entry name" value="alpha/beta-Hydrolases"/>
    <property type="match status" value="1"/>
</dbReference>
<gene>
    <name evidence="2" type="ORF">DDQ50_07345</name>
</gene>
<dbReference type="PANTHER" id="PTHR43194">
    <property type="entry name" value="HYDROLASE ALPHA/BETA FOLD FAMILY"/>
    <property type="match status" value="1"/>
</dbReference>
<evidence type="ECO:0000259" key="1">
    <source>
        <dbReference type="Pfam" id="PF12697"/>
    </source>
</evidence>
<accession>A0A2V1HZ43</accession>
<proteinExistence type="predicted"/>
<dbReference type="Proteomes" id="UP000244893">
    <property type="component" value="Unassembled WGS sequence"/>
</dbReference>
<evidence type="ECO:0000313" key="2">
    <source>
        <dbReference type="EMBL" id="PVZ96227.1"/>
    </source>
</evidence>
<comment type="caution">
    <text evidence="2">The sequence shown here is derived from an EMBL/GenBank/DDBJ whole genome shotgun (WGS) entry which is preliminary data.</text>
</comment>
<dbReference type="InterPro" id="IPR029058">
    <property type="entry name" value="AB_hydrolase_fold"/>
</dbReference>
<dbReference type="RefSeq" id="WP_116755961.1">
    <property type="nucleotide sequence ID" value="NZ_JBHUEX010000001.1"/>
</dbReference>
<organism evidence="2 3">
    <name type="scientific">Amnibacterium flavum</name>
    <dbReference type="NCBI Taxonomy" id="2173173"/>
    <lineage>
        <taxon>Bacteria</taxon>
        <taxon>Bacillati</taxon>
        <taxon>Actinomycetota</taxon>
        <taxon>Actinomycetes</taxon>
        <taxon>Micrococcales</taxon>
        <taxon>Microbacteriaceae</taxon>
        <taxon>Amnibacterium</taxon>
    </lineage>
</organism>
<evidence type="ECO:0000313" key="3">
    <source>
        <dbReference type="Proteomes" id="UP000244893"/>
    </source>
</evidence>